<keyword evidence="2" id="KW-1185">Reference proteome</keyword>
<dbReference type="EMBL" id="BPLR01001008">
    <property type="protein sequence ID" value="GIY99138.1"/>
    <property type="molecule type" value="Genomic_DNA"/>
</dbReference>
<name>A0AAV4XZ71_CAEEX</name>
<proteinExistence type="predicted"/>
<comment type="caution">
    <text evidence="1">The sequence shown here is derived from an EMBL/GenBank/DDBJ whole genome shotgun (WGS) entry which is preliminary data.</text>
</comment>
<dbReference type="Proteomes" id="UP001054945">
    <property type="component" value="Unassembled WGS sequence"/>
</dbReference>
<organism evidence="1 2">
    <name type="scientific">Caerostris extrusa</name>
    <name type="common">Bark spider</name>
    <name type="synonym">Caerostris bankana</name>
    <dbReference type="NCBI Taxonomy" id="172846"/>
    <lineage>
        <taxon>Eukaryota</taxon>
        <taxon>Metazoa</taxon>
        <taxon>Ecdysozoa</taxon>
        <taxon>Arthropoda</taxon>
        <taxon>Chelicerata</taxon>
        <taxon>Arachnida</taxon>
        <taxon>Araneae</taxon>
        <taxon>Araneomorphae</taxon>
        <taxon>Entelegynae</taxon>
        <taxon>Araneoidea</taxon>
        <taxon>Araneidae</taxon>
        <taxon>Caerostris</taxon>
    </lineage>
</organism>
<gene>
    <name evidence="1" type="ORF">CEXT_382371</name>
</gene>
<evidence type="ECO:0000313" key="2">
    <source>
        <dbReference type="Proteomes" id="UP001054945"/>
    </source>
</evidence>
<sequence length="77" mass="8269">MGACIGGSDKGLELGLECDAGAEILKYCQRRQSEMIAWKIHVGENVASEYDSLLDVLAKCAPIALDISAISETTWPL</sequence>
<reference evidence="1 2" key="1">
    <citation type="submission" date="2021-06" db="EMBL/GenBank/DDBJ databases">
        <title>Caerostris extrusa draft genome.</title>
        <authorList>
            <person name="Kono N."/>
            <person name="Arakawa K."/>
        </authorList>
    </citation>
    <scope>NUCLEOTIDE SEQUENCE [LARGE SCALE GENOMIC DNA]</scope>
</reference>
<accession>A0AAV4XZ71</accession>
<dbReference type="AlphaFoldDB" id="A0AAV4XZ71"/>
<protein>
    <submittedName>
        <fullName evidence="1">Uncharacterized protein</fullName>
    </submittedName>
</protein>
<evidence type="ECO:0000313" key="1">
    <source>
        <dbReference type="EMBL" id="GIY99138.1"/>
    </source>
</evidence>